<name>A0A9D1FF36_9FIRM</name>
<proteinExistence type="predicted"/>
<dbReference type="Gene3D" id="3.40.50.1820">
    <property type="entry name" value="alpha/beta hydrolase"/>
    <property type="match status" value="1"/>
</dbReference>
<dbReference type="GO" id="GO:0052689">
    <property type="term" value="F:carboxylic ester hydrolase activity"/>
    <property type="evidence" value="ECO:0007669"/>
    <property type="project" value="UniProtKB-ARBA"/>
</dbReference>
<dbReference type="EMBL" id="DVJK01000177">
    <property type="protein sequence ID" value="HIS67171.1"/>
    <property type="molecule type" value="Genomic_DNA"/>
</dbReference>
<comment type="caution">
    <text evidence="3">The sequence shown here is derived from an EMBL/GenBank/DDBJ whole genome shotgun (WGS) entry which is preliminary data.</text>
</comment>
<dbReference type="InterPro" id="IPR022742">
    <property type="entry name" value="Hydrolase_4"/>
</dbReference>
<accession>A0A9D1FF36</accession>
<protein>
    <submittedName>
        <fullName evidence="3">Alpha/beta fold hydrolase</fullName>
    </submittedName>
</protein>
<dbReference type="PANTHER" id="PTHR22946:SF9">
    <property type="entry name" value="POLYKETIDE TRANSFERASE AF380"/>
    <property type="match status" value="1"/>
</dbReference>
<dbReference type="InterPro" id="IPR050261">
    <property type="entry name" value="FrsA_esterase"/>
</dbReference>
<dbReference type="AlphaFoldDB" id="A0A9D1FF36"/>
<feature type="domain" description="Serine aminopeptidase S33" evidence="2">
    <location>
        <begin position="31"/>
        <end position="140"/>
    </location>
</feature>
<dbReference type="PANTHER" id="PTHR22946">
    <property type="entry name" value="DIENELACTONE HYDROLASE DOMAIN-CONTAINING PROTEIN-RELATED"/>
    <property type="match status" value="1"/>
</dbReference>
<keyword evidence="1 3" id="KW-0378">Hydrolase</keyword>
<dbReference type="Proteomes" id="UP000824001">
    <property type="component" value="Unassembled WGS sequence"/>
</dbReference>
<gene>
    <name evidence="3" type="ORF">IAC18_06360</name>
</gene>
<evidence type="ECO:0000256" key="1">
    <source>
        <dbReference type="ARBA" id="ARBA00022801"/>
    </source>
</evidence>
<dbReference type="SUPFAM" id="SSF53474">
    <property type="entry name" value="alpha/beta-Hydrolases"/>
    <property type="match status" value="1"/>
</dbReference>
<reference evidence="3" key="2">
    <citation type="journal article" date="2021" name="PeerJ">
        <title>Extensive microbial diversity within the chicken gut microbiome revealed by metagenomics and culture.</title>
        <authorList>
            <person name="Gilroy R."/>
            <person name="Ravi A."/>
            <person name="Getino M."/>
            <person name="Pursley I."/>
            <person name="Horton D.L."/>
            <person name="Alikhan N.F."/>
            <person name="Baker D."/>
            <person name="Gharbi K."/>
            <person name="Hall N."/>
            <person name="Watson M."/>
            <person name="Adriaenssens E.M."/>
            <person name="Foster-Nyarko E."/>
            <person name="Jarju S."/>
            <person name="Secka A."/>
            <person name="Antonio M."/>
            <person name="Oren A."/>
            <person name="Chaudhuri R.R."/>
            <person name="La Ragione R."/>
            <person name="Hildebrand F."/>
            <person name="Pallen M.J."/>
        </authorList>
    </citation>
    <scope>NUCLEOTIDE SEQUENCE</scope>
    <source>
        <strain evidence="3">ChiHjej10B9-9673</strain>
    </source>
</reference>
<evidence type="ECO:0000313" key="3">
    <source>
        <dbReference type="EMBL" id="HIS67171.1"/>
    </source>
</evidence>
<evidence type="ECO:0000313" key="4">
    <source>
        <dbReference type="Proteomes" id="UP000824001"/>
    </source>
</evidence>
<sequence length="244" mass="26866">MRTEERFCGDIYGKLWLPDAAERPPLAIFAHEVGCTHASAQPWAEHLAGEGWAVYAPDFRGGSEHGRSPGATTDMSALTEADDLAEVFAAAAAWGDVDGARPLLIGASQGGFSAAIYAGRNPERVRALILLYPGFNMPDALRAGREDPADVPETFDLHGWLTVGRRYFTDLWSYDPWAETLGYPGRVLILHGAKDALVPPEYSRRAAEGYARAELCLHPTAAHMFRGKEVDWALERIDRFLREI</sequence>
<organism evidence="3 4">
    <name type="scientific">Candidatus Scatomorpha merdipullorum</name>
    <dbReference type="NCBI Taxonomy" id="2840927"/>
    <lineage>
        <taxon>Bacteria</taxon>
        <taxon>Bacillati</taxon>
        <taxon>Bacillota</taxon>
        <taxon>Clostridia</taxon>
        <taxon>Eubacteriales</taxon>
        <taxon>Candidatus Scatomorpha</taxon>
    </lineage>
</organism>
<evidence type="ECO:0000259" key="2">
    <source>
        <dbReference type="Pfam" id="PF12146"/>
    </source>
</evidence>
<reference evidence="3" key="1">
    <citation type="submission" date="2020-10" db="EMBL/GenBank/DDBJ databases">
        <authorList>
            <person name="Gilroy R."/>
        </authorList>
    </citation>
    <scope>NUCLEOTIDE SEQUENCE</scope>
    <source>
        <strain evidence="3">ChiHjej10B9-9673</strain>
    </source>
</reference>
<dbReference type="Pfam" id="PF12146">
    <property type="entry name" value="Hydrolase_4"/>
    <property type="match status" value="1"/>
</dbReference>
<dbReference type="InterPro" id="IPR029058">
    <property type="entry name" value="AB_hydrolase_fold"/>
</dbReference>